<name>A0AAE7E6J9_9BACT</name>
<dbReference type="PANTHER" id="PTHR30121">
    <property type="entry name" value="UNCHARACTERIZED PROTEIN YJGR-RELATED"/>
    <property type="match status" value="1"/>
</dbReference>
<feature type="coiled-coil region" evidence="1">
    <location>
        <begin position="493"/>
        <end position="527"/>
    </location>
</feature>
<dbReference type="RefSeq" id="WP_129011488.1">
    <property type="nucleotide sequence ID" value="NZ_CP053835.1"/>
</dbReference>
<dbReference type="PANTHER" id="PTHR30121:SF6">
    <property type="entry name" value="SLR6007 PROTEIN"/>
    <property type="match status" value="1"/>
</dbReference>
<evidence type="ECO:0000313" key="2">
    <source>
        <dbReference type="EMBL" id="QKF77467.1"/>
    </source>
</evidence>
<dbReference type="EMBL" id="CP053835">
    <property type="protein sequence ID" value="QKF77467.1"/>
    <property type="molecule type" value="Genomic_DNA"/>
</dbReference>
<dbReference type="Gene3D" id="3.40.50.300">
    <property type="entry name" value="P-loop containing nucleotide triphosphate hydrolases"/>
    <property type="match status" value="1"/>
</dbReference>
<protein>
    <submittedName>
        <fullName evidence="2">Uncharacterized protein</fullName>
    </submittedName>
</protein>
<proteinExistence type="predicted"/>
<reference evidence="2 3" key="1">
    <citation type="submission" date="2020-05" db="EMBL/GenBank/DDBJ databases">
        <title>Complete genome sequencing of Campylobacter and Arcobacter type strains.</title>
        <authorList>
            <person name="Miller W.G."/>
            <person name="Yee E."/>
        </authorList>
    </citation>
    <scope>NUCLEOTIDE SEQUENCE [LARGE SCALE GENOMIC DNA]</scope>
    <source>
        <strain evidence="2 3">LMG 25694</strain>
    </source>
</reference>
<dbReference type="InterPro" id="IPR027417">
    <property type="entry name" value="P-loop_NTPase"/>
</dbReference>
<organism evidence="2 3">
    <name type="scientific">Arcobacter defluvii</name>
    <dbReference type="NCBI Taxonomy" id="873191"/>
    <lineage>
        <taxon>Bacteria</taxon>
        <taxon>Pseudomonadati</taxon>
        <taxon>Campylobacterota</taxon>
        <taxon>Epsilonproteobacteria</taxon>
        <taxon>Campylobacterales</taxon>
        <taxon>Arcobacteraceae</taxon>
        <taxon>Arcobacter</taxon>
    </lineage>
</organism>
<dbReference type="AlphaFoldDB" id="A0AAE7E6J9"/>
<gene>
    <name evidence="2" type="ORF">ADFLV_1441</name>
</gene>
<sequence length="535" mass="62452">MKMGFNTPRGKYVKSIEVPKDFTNAIFFGRTGSGKTTGAILPIVEDRIKSDYGILIYDFKGNLHLQVKYLANKYNRLDDVIEIGKPWGKNINILKYLTTKQFLEIVQSNTEAKTDFWDIASRNLLEGVYNILKLEKYIYTQINKLLENEYKNEINIKKIHKIVNKPSNLKKFLLDYKKSKLKLIHLEFENVLNKTDNTYLIDTISKKLEELKENLELLSNYELADDGDDAGRNAVVSHLASYTVNAASYDFLNKDEFDIVNSLRSGKIIIIDVSNLTENSLNLINLGIYSSLQRINEKNLKPVSIIIDEAQKILHKDYLPQTDICRESRFEYIFATQSDVLLKNKLTSNKYDELIENIITRCSFATNTNDLEETYEYIDSHFRSYFATPILINDEDLFNIEIIYQKNIDVYDCIDGYINDDFYLKFDAKLFEENKIYKVFENGEKIEVDFYEKMDDSPILEDEKSIEELIANFELRNFKVEDKKKIIALAYAIGEMNERIEENRKIIEQFKQEKKEIEEDFKIALRGINGFRNGA</sequence>
<evidence type="ECO:0000313" key="3">
    <source>
        <dbReference type="Proteomes" id="UP000503313"/>
    </source>
</evidence>
<dbReference type="InterPro" id="IPR051162">
    <property type="entry name" value="T4SS_component"/>
</dbReference>
<dbReference type="SUPFAM" id="SSF52540">
    <property type="entry name" value="P-loop containing nucleoside triphosphate hydrolases"/>
    <property type="match status" value="1"/>
</dbReference>
<evidence type="ECO:0000256" key="1">
    <source>
        <dbReference type="SAM" id="Coils"/>
    </source>
</evidence>
<accession>A0AAE7E6J9</accession>
<keyword evidence="3" id="KW-1185">Reference proteome</keyword>
<dbReference type="Proteomes" id="UP000503313">
    <property type="component" value="Chromosome"/>
</dbReference>
<dbReference type="KEGG" id="adz:ADFLV_1441"/>
<keyword evidence="1" id="KW-0175">Coiled coil</keyword>